<feature type="domain" description="Peptidoglycan hydrolase PcsB coiled-coil" evidence="5">
    <location>
        <begin position="107"/>
        <end position="181"/>
    </location>
</feature>
<dbReference type="InterPro" id="IPR011055">
    <property type="entry name" value="Dup_hybrid_motif"/>
</dbReference>
<evidence type="ECO:0000313" key="7">
    <source>
        <dbReference type="Proteomes" id="UP000434639"/>
    </source>
</evidence>
<dbReference type="PANTHER" id="PTHR21666:SF270">
    <property type="entry name" value="MUREIN HYDROLASE ACTIVATOR ENVC"/>
    <property type="match status" value="1"/>
</dbReference>
<keyword evidence="1" id="KW-0732">Signal</keyword>
<dbReference type="Pfam" id="PF01551">
    <property type="entry name" value="Peptidase_M23"/>
    <property type="match status" value="1"/>
</dbReference>
<comment type="caution">
    <text evidence="6">The sequence shown here is derived from an EMBL/GenBank/DDBJ whole genome shotgun (WGS) entry which is preliminary data.</text>
</comment>
<dbReference type="CDD" id="cd12797">
    <property type="entry name" value="M23_peptidase"/>
    <property type="match status" value="1"/>
</dbReference>
<dbReference type="Gene3D" id="2.70.70.10">
    <property type="entry name" value="Glucose Permease (Domain IIA)"/>
    <property type="match status" value="1"/>
</dbReference>
<dbReference type="Proteomes" id="UP000434639">
    <property type="component" value="Unassembled WGS sequence"/>
</dbReference>
<keyword evidence="2" id="KW-0175">Coiled coil</keyword>
<feature type="coiled-coil region" evidence="2">
    <location>
        <begin position="30"/>
        <end position="131"/>
    </location>
</feature>
<dbReference type="OrthoDB" id="9805070at2"/>
<feature type="region of interest" description="Disordered" evidence="3">
    <location>
        <begin position="251"/>
        <end position="318"/>
    </location>
</feature>
<dbReference type="InterPro" id="IPR016047">
    <property type="entry name" value="M23ase_b-sheet_dom"/>
</dbReference>
<dbReference type="EMBL" id="WMIB01000008">
    <property type="protein sequence ID" value="MTH53730.1"/>
    <property type="molecule type" value="Genomic_DNA"/>
</dbReference>
<accession>A0A7X2V4T3</accession>
<evidence type="ECO:0000313" key="6">
    <source>
        <dbReference type="EMBL" id="MTH53730.1"/>
    </source>
</evidence>
<name>A0A7X2V4T3_9BACI</name>
<evidence type="ECO:0000259" key="4">
    <source>
        <dbReference type="Pfam" id="PF01551"/>
    </source>
</evidence>
<keyword evidence="7" id="KW-1185">Reference proteome</keyword>
<feature type="compositionally biased region" description="Basic and acidic residues" evidence="3">
    <location>
        <begin position="253"/>
        <end position="267"/>
    </location>
</feature>
<feature type="compositionally biased region" description="Low complexity" evidence="3">
    <location>
        <begin position="287"/>
        <end position="305"/>
    </location>
</feature>
<evidence type="ECO:0000256" key="1">
    <source>
        <dbReference type="ARBA" id="ARBA00022729"/>
    </source>
</evidence>
<reference evidence="6 7" key="1">
    <citation type="journal article" date="2017" name="Int. J. Syst. Evol. Microbiol.">
        <title>Bacillus mangrovi sp. nov., isolated from a sediment sample from a mangrove forest.</title>
        <authorList>
            <person name="Gupta V."/>
            <person name="Singh P.K."/>
            <person name="Korpole S."/>
            <person name="Tanuku N.R.S."/>
            <person name="Pinnaka A.K."/>
        </authorList>
    </citation>
    <scope>NUCLEOTIDE SEQUENCE [LARGE SCALE GENOMIC DNA]</scope>
    <source>
        <strain evidence="6 7">KCTC 33872</strain>
    </source>
</reference>
<dbReference type="Pfam" id="PF24568">
    <property type="entry name" value="CC_PcsB"/>
    <property type="match status" value="1"/>
</dbReference>
<gene>
    <name evidence="6" type="ORF">GKZ89_09970</name>
</gene>
<dbReference type="SUPFAM" id="SSF51261">
    <property type="entry name" value="Duplicated hybrid motif"/>
    <property type="match status" value="1"/>
</dbReference>
<dbReference type="RefSeq" id="WP_155112262.1">
    <property type="nucleotide sequence ID" value="NZ_WMIB01000008.1"/>
</dbReference>
<proteinExistence type="predicted"/>
<sequence length="448" mass="48453">MKRKLLTFGVAAVISVNGVLIPLTGNQASAETLEEKQRSIQEQKSGVQNDLTGKQKQIEELTKKQDELNSEIKRLDSDISAANAKIREKQDEISAAKKDIENLKKEIKTVKERIKERNEIVRDRARALQESGGMGSYLDVLLGAQDFGDFISRIGAVSTIIGADKDILKAHDDDKKLLEQKEAELNQTLQGLQSSLTELESIKEGLNKKSAEKNAVMQQVMQQNKDAEAEMFKLEDEAAFLKEQEAAVQQEMVRAKEEEEKRKREAAEAAARAAEQKEKQKAEEARQSTPPASSSSSGSGTTATPAPAPAPTGNAIFIWPASGRHSSEFGMRTHPITGQQKLHGGIDIANGNVPVHAAASGRVVRAGVASGWGNVVFITHVINGKTYTTIYGHLDSINVSSGQTVSQGQQIGIMGTTGASTGIHLHFEVHPGGYSGKGSADNPRKYLP</sequence>
<dbReference type="PANTHER" id="PTHR21666">
    <property type="entry name" value="PEPTIDASE-RELATED"/>
    <property type="match status" value="1"/>
</dbReference>
<evidence type="ECO:0000256" key="2">
    <source>
        <dbReference type="SAM" id="Coils"/>
    </source>
</evidence>
<dbReference type="GO" id="GO:0004222">
    <property type="term" value="F:metalloendopeptidase activity"/>
    <property type="evidence" value="ECO:0007669"/>
    <property type="project" value="TreeGrafter"/>
</dbReference>
<dbReference type="InterPro" id="IPR050570">
    <property type="entry name" value="Cell_wall_metabolism_enzyme"/>
</dbReference>
<evidence type="ECO:0000259" key="5">
    <source>
        <dbReference type="Pfam" id="PF24568"/>
    </source>
</evidence>
<protein>
    <submittedName>
        <fullName evidence="6">Peptidoglycan DD-metalloendopeptidase family protein</fullName>
    </submittedName>
</protein>
<feature type="compositionally biased region" description="Basic and acidic residues" evidence="3">
    <location>
        <begin position="274"/>
        <end position="286"/>
    </location>
</feature>
<organism evidence="6 7">
    <name type="scientific">Metabacillus mangrovi</name>
    <dbReference type="NCBI Taxonomy" id="1491830"/>
    <lineage>
        <taxon>Bacteria</taxon>
        <taxon>Bacillati</taxon>
        <taxon>Bacillota</taxon>
        <taxon>Bacilli</taxon>
        <taxon>Bacillales</taxon>
        <taxon>Bacillaceae</taxon>
        <taxon>Metabacillus</taxon>
    </lineage>
</organism>
<dbReference type="AlphaFoldDB" id="A0A7X2V4T3"/>
<dbReference type="InterPro" id="IPR057309">
    <property type="entry name" value="PcsB_CC"/>
</dbReference>
<dbReference type="Gene3D" id="6.10.250.3150">
    <property type="match status" value="1"/>
</dbReference>
<feature type="domain" description="M23ase beta-sheet core" evidence="4">
    <location>
        <begin position="342"/>
        <end position="433"/>
    </location>
</feature>
<evidence type="ECO:0000256" key="3">
    <source>
        <dbReference type="SAM" id="MobiDB-lite"/>
    </source>
</evidence>